<sequence length="108" mass="12948">MATVQQKTRMARLWLRESKSIVTVQNFIRLEYRNRRSPSVEVPWTHIKAHFRKRMMESWQKEWEEVQTGRLIFNNNNSIYPTSRHDPAREVEKEKFFSLATANLGSLP</sequence>
<evidence type="ECO:0000313" key="2">
    <source>
        <dbReference type="Proteomes" id="UP000499080"/>
    </source>
</evidence>
<evidence type="ECO:0008006" key="3">
    <source>
        <dbReference type="Google" id="ProtNLM"/>
    </source>
</evidence>
<dbReference type="EMBL" id="BGPR01007483">
    <property type="protein sequence ID" value="GBN27173.1"/>
    <property type="molecule type" value="Genomic_DNA"/>
</dbReference>
<proteinExistence type="predicted"/>
<name>A0A4Y2MKH5_ARAVE</name>
<gene>
    <name evidence="1" type="ORF">AVEN_83868_1</name>
</gene>
<protein>
    <recommendedName>
        <fullName evidence="3">DUF4817 domain-containing protein</fullName>
    </recommendedName>
</protein>
<evidence type="ECO:0000313" key="1">
    <source>
        <dbReference type="EMBL" id="GBN27173.1"/>
    </source>
</evidence>
<organism evidence="1 2">
    <name type="scientific">Araneus ventricosus</name>
    <name type="common">Orbweaver spider</name>
    <name type="synonym">Epeira ventricosa</name>
    <dbReference type="NCBI Taxonomy" id="182803"/>
    <lineage>
        <taxon>Eukaryota</taxon>
        <taxon>Metazoa</taxon>
        <taxon>Ecdysozoa</taxon>
        <taxon>Arthropoda</taxon>
        <taxon>Chelicerata</taxon>
        <taxon>Arachnida</taxon>
        <taxon>Araneae</taxon>
        <taxon>Araneomorphae</taxon>
        <taxon>Entelegynae</taxon>
        <taxon>Araneoidea</taxon>
        <taxon>Araneidae</taxon>
        <taxon>Araneus</taxon>
    </lineage>
</organism>
<keyword evidence="2" id="KW-1185">Reference proteome</keyword>
<dbReference type="AlphaFoldDB" id="A0A4Y2MKH5"/>
<comment type="caution">
    <text evidence="1">The sequence shown here is derived from an EMBL/GenBank/DDBJ whole genome shotgun (WGS) entry which is preliminary data.</text>
</comment>
<dbReference type="Proteomes" id="UP000499080">
    <property type="component" value="Unassembled WGS sequence"/>
</dbReference>
<reference evidence="1 2" key="1">
    <citation type="journal article" date="2019" name="Sci. Rep.">
        <title>Orb-weaving spider Araneus ventricosus genome elucidates the spidroin gene catalogue.</title>
        <authorList>
            <person name="Kono N."/>
            <person name="Nakamura H."/>
            <person name="Ohtoshi R."/>
            <person name="Moran D.A.P."/>
            <person name="Shinohara A."/>
            <person name="Yoshida Y."/>
            <person name="Fujiwara M."/>
            <person name="Mori M."/>
            <person name="Tomita M."/>
            <person name="Arakawa K."/>
        </authorList>
    </citation>
    <scope>NUCLEOTIDE SEQUENCE [LARGE SCALE GENOMIC DNA]</scope>
</reference>
<accession>A0A4Y2MKH5</accession>